<dbReference type="InterPro" id="IPR039143">
    <property type="entry name" value="GNPNAT1-like"/>
</dbReference>
<dbReference type="Gene3D" id="3.40.630.30">
    <property type="match status" value="1"/>
</dbReference>
<gene>
    <name evidence="2" type="ORF">ACHKAR_21145</name>
</gene>
<name>A0ABW7NHT7_9BACT</name>
<dbReference type="PROSITE" id="PS51186">
    <property type="entry name" value="GNAT"/>
    <property type="match status" value="1"/>
</dbReference>
<evidence type="ECO:0000313" key="3">
    <source>
        <dbReference type="Proteomes" id="UP001610063"/>
    </source>
</evidence>
<dbReference type="PANTHER" id="PTHR13355">
    <property type="entry name" value="GLUCOSAMINE 6-PHOSPHATE N-ACETYLTRANSFERASE"/>
    <property type="match status" value="1"/>
</dbReference>
<feature type="domain" description="N-acetyltransferase" evidence="1">
    <location>
        <begin position="1"/>
        <end position="144"/>
    </location>
</feature>
<evidence type="ECO:0000313" key="2">
    <source>
        <dbReference type="EMBL" id="MFH6985974.1"/>
    </source>
</evidence>
<accession>A0ABW7NHT7</accession>
<proteinExistence type="predicted"/>
<dbReference type="InterPro" id="IPR000182">
    <property type="entry name" value="GNAT_dom"/>
</dbReference>
<evidence type="ECO:0000259" key="1">
    <source>
        <dbReference type="PROSITE" id="PS51186"/>
    </source>
</evidence>
<sequence length="144" mass="16593">MIRVITANTEELKEKAFTIRREVFVVEQKVSTRDEFDEFEATSTHFVALDENEQPVGAARWRRTEKGIKLERFAVKANQRGKQIGSKLVEAVIADVRSKEGSGQYLYLHAQLTAVPLYEKFGFEKKGDQFSECDILHYLMFKVS</sequence>
<comment type="caution">
    <text evidence="2">The sequence shown here is derived from an EMBL/GenBank/DDBJ whole genome shotgun (WGS) entry which is preliminary data.</text>
</comment>
<reference evidence="2 3" key="1">
    <citation type="journal article" date="2013" name="Int. J. Syst. Evol. Microbiol.">
        <title>Marinoscillum luteum sp. nov., isolated from marine sediment.</title>
        <authorList>
            <person name="Cha I.T."/>
            <person name="Park S.J."/>
            <person name="Kim S.J."/>
            <person name="Kim J.G."/>
            <person name="Jung M.Y."/>
            <person name="Shin K.S."/>
            <person name="Kwon K.K."/>
            <person name="Yang S.H."/>
            <person name="Seo Y.S."/>
            <person name="Rhee S.K."/>
        </authorList>
    </citation>
    <scope>NUCLEOTIDE SEQUENCE [LARGE SCALE GENOMIC DNA]</scope>
    <source>
        <strain evidence="2 3">KCTC 23939</strain>
    </source>
</reference>
<protein>
    <submittedName>
        <fullName evidence="2">GNAT family N-acetyltransferase</fullName>
    </submittedName>
</protein>
<dbReference type="Pfam" id="PF13673">
    <property type="entry name" value="Acetyltransf_10"/>
    <property type="match status" value="1"/>
</dbReference>
<organism evidence="2 3">
    <name type="scientific">Marinoscillum luteum</name>
    <dbReference type="NCBI Taxonomy" id="861051"/>
    <lineage>
        <taxon>Bacteria</taxon>
        <taxon>Pseudomonadati</taxon>
        <taxon>Bacteroidota</taxon>
        <taxon>Cytophagia</taxon>
        <taxon>Cytophagales</taxon>
        <taxon>Reichenbachiellaceae</taxon>
        <taxon>Marinoscillum</taxon>
    </lineage>
</organism>
<dbReference type="SUPFAM" id="SSF55729">
    <property type="entry name" value="Acyl-CoA N-acyltransferases (Nat)"/>
    <property type="match status" value="1"/>
</dbReference>
<dbReference type="InterPro" id="IPR016181">
    <property type="entry name" value="Acyl_CoA_acyltransferase"/>
</dbReference>
<keyword evidence="3" id="KW-1185">Reference proteome</keyword>
<dbReference type="EMBL" id="JBIPKE010000020">
    <property type="protein sequence ID" value="MFH6985974.1"/>
    <property type="molecule type" value="Genomic_DNA"/>
</dbReference>
<dbReference type="PANTHER" id="PTHR13355:SF11">
    <property type="entry name" value="GLUCOSAMINE 6-PHOSPHATE N-ACETYLTRANSFERASE"/>
    <property type="match status" value="1"/>
</dbReference>
<dbReference type="CDD" id="cd04301">
    <property type="entry name" value="NAT_SF"/>
    <property type="match status" value="1"/>
</dbReference>
<dbReference type="RefSeq" id="WP_395419445.1">
    <property type="nucleotide sequence ID" value="NZ_JBIPKE010000020.1"/>
</dbReference>
<dbReference type="Proteomes" id="UP001610063">
    <property type="component" value="Unassembled WGS sequence"/>
</dbReference>